<feature type="transmembrane region" description="Helical" evidence="1">
    <location>
        <begin position="195"/>
        <end position="213"/>
    </location>
</feature>
<keyword evidence="1" id="KW-1133">Transmembrane helix</keyword>
<reference evidence="2" key="2">
    <citation type="submission" date="2020-09" db="EMBL/GenBank/DDBJ databases">
        <authorList>
            <person name="Sun Q."/>
            <person name="Ohkuma M."/>
        </authorList>
    </citation>
    <scope>NUCLEOTIDE SEQUENCE</scope>
    <source>
        <strain evidence="2">JCM 3276</strain>
    </source>
</reference>
<keyword evidence="1" id="KW-0472">Membrane</keyword>
<keyword evidence="3" id="KW-1185">Reference proteome</keyword>
<dbReference type="InterPro" id="IPR018750">
    <property type="entry name" value="DUF2306_membrane"/>
</dbReference>
<feature type="transmembrane region" description="Helical" evidence="1">
    <location>
        <begin position="134"/>
        <end position="154"/>
    </location>
</feature>
<accession>A0A918GSB4</accession>
<comment type="caution">
    <text evidence="2">The sequence shown here is derived from an EMBL/GenBank/DDBJ whole genome shotgun (WGS) entry which is preliminary data.</text>
</comment>
<evidence type="ECO:0000313" key="2">
    <source>
        <dbReference type="EMBL" id="GGS58856.1"/>
    </source>
</evidence>
<feature type="transmembrane region" description="Helical" evidence="1">
    <location>
        <begin position="166"/>
        <end position="189"/>
    </location>
</feature>
<reference evidence="2" key="1">
    <citation type="journal article" date="2014" name="Int. J. Syst. Evol. Microbiol.">
        <title>Complete genome sequence of Corynebacterium casei LMG S-19264T (=DSM 44701T), isolated from a smear-ripened cheese.</title>
        <authorList>
            <consortium name="US DOE Joint Genome Institute (JGI-PGF)"/>
            <person name="Walter F."/>
            <person name="Albersmeier A."/>
            <person name="Kalinowski J."/>
            <person name="Ruckert C."/>
        </authorList>
    </citation>
    <scope>NUCLEOTIDE SEQUENCE</scope>
    <source>
        <strain evidence="2">JCM 3276</strain>
    </source>
</reference>
<evidence type="ECO:0000256" key="1">
    <source>
        <dbReference type="SAM" id="Phobius"/>
    </source>
</evidence>
<dbReference type="Proteomes" id="UP000660680">
    <property type="component" value="Unassembled WGS sequence"/>
</dbReference>
<name>A0A918GSB4_9PSEU</name>
<gene>
    <name evidence="2" type="ORF">GCM10010171_62280</name>
</gene>
<keyword evidence="1" id="KW-0812">Transmembrane</keyword>
<protein>
    <submittedName>
        <fullName evidence="2">Membrane protein</fullName>
    </submittedName>
</protein>
<organism evidence="2 3">
    <name type="scientific">Actinokineospora fastidiosa</name>
    <dbReference type="NCBI Taxonomy" id="1816"/>
    <lineage>
        <taxon>Bacteria</taxon>
        <taxon>Bacillati</taxon>
        <taxon>Actinomycetota</taxon>
        <taxon>Actinomycetes</taxon>
        <taxon>Pseudonocardiales</taxon>
        <taxon>Pseudonocardiaceae</taxon>
        <taxon>Actinokineospora</taxon>
    </lineage>
</organism>
<dbReference type="Pfam" id="PF10067">
    <property type="entry name" value="DUF2306"/>
    <property type="match status" value="1"/>
</dbReference>
<dbReference type="AlphaFoldDB" id="A0A918GSB4"/>
<sequence>MISPGRIGRIEAMTTQPLARRQWRVPAALVLLSAVPVVAGMVRTAELASGAEITEANARFFASPVPVLLHIAGVTLYCVVGAFQFVPGLRGRRSAWHRRAGRVLVPSGLVAALSGLWMTLFYPYGPAVGDVLTVIRVIFGSFMAVAIVLGLTAVRRRDFAAHRAWMIRAYAVAMGAGSQAVIIGGWMIVAGPPTVLANTLLMTLAWLLNLAVAERIIRGSGRAAGRAARADHLVRS</sequence>
<proteinExistence type="predicted"/>
<dbReference type="EMBL" id="BMRB01000010">
    <property type="protein sequence ID" value="GGS58856.1"/>
    <property type="molecule type" value="Genomic_DNA"/>
</dbReference>
<evidence type="ECO:0000313" key="3">
    <source>
        <dbReference type="Proteomes" id="UP000660680"/>
    </source>
</evidence>
<feature type="transmembrane region" description="Helical" evidence="1">
    <location>
        <begin position="103"/>
        <end position="122"/>
    </location>
</feature>
<feature type="transmembrane region" description="Helical" evidence="1">
    <location>
        <begin position="60"/>
        <end position="83"/>
    </location>
</feature>